<keyword evidence="2 11" id="KW-0813">Transport</keyword>
<protein>
    <submittedName>
        <fullName evidence="15">TonB-dependent receptor</fullName>
    </submittedName>
</protein>
<name>A0A2T5G0R7_9SPHN</name>
<dbReference type="GO" id="GO:0009279">
    <property type="term" value="C:cell outer membrane"/>
    <property type="evidence" value="ECO:0007669"/>
    <property type="project" value="UniProtKB-SubCell"/>
</dbReference>
<evidence type="ECO:0000256" key="5">
    <source>
        <dbReference type="ARBA" id="ARBA00022692"/>
    </source>
</evidence>
<keyword evidence="6" id="KW-0408">Iron</keyword>
<dbReference type="Pfam" id="PF07715">
    <property type="entry name" value="Plug"/>
    <property type="match status" value="1"/>
</dbReference>
<evidence type="ECO:0000256" key="9">
    <source>
        <dbReference type="ARBA" id="ARBA00023136"/>
    </source>
</evidence>
<gene>
    <name evidence="15" type="ORF">CLG96_00845</name>
</gene>
<dbReference type="Proteomes" id="UP000244162">
    <property type="component" value="Unassembled WGS sequence"/>
</dbReference>
<dbReference type="InterPro" id="IPR000531">
    <property type="entry name" value="Beta-barrel_TonB"/>
</dbReference>
<feature type="domain" description="TonB-dependent receptor plug" evidence="14">
    <location>
        <begin position="93"/>
        <end position="201"/>
    </location>
</feature>
<sequence>MHRANISAATWISRRSRRQRASRACAPDKPLSHHIFEGDLMTGPSFKIASVAGVLATLMIAAPVLAAEEAAPADAGAQGGEIVVTATKRSANLQDVPISISVVGGEDIADRQIRDGIGVARQVPNLVAESAMGAAMPRFRLRGIGTNDFTPTSSSAVGIYEDEVYISAGSAQSAPLYDLDRVEVLRGPQGSLWGKNTTAGAIHYVTTKPGDTLSGQGRLVYGSDDTREAELGIGGPVAERLSARVAGVYKHRDGQYRNAFTGKHAGDYDIWDLRGQLLWDIAPDASLLVKAHGGETEQDQPLQHVGLLAGGTDFDGYAERDDSHALSNNGPGYTRARRFGTDARLEIDLGGATLTDVAGYERSSSLVYSDDDANPVSQYHERYGGRSRTFTNELRLASPDGDRLGWIVGAYYLHDKTNSFGQLGLYSPVNFGVDGAAYDFDVKTRNLAGFASLSFQITPRLKLTAGGRYTWEKKSIGGVAYDYVTQTGNIFDASVPNLVYIDTENGIYVDATGAPIAPTPSSRSWKRFTWDVSADYSIADDALLFGRIARGFRSGAFNTYVASPGDLSAYDPETLTSYEVGVKTSWLDRRLTLNATAFHYDFKNMQVTVLQSVGTRTQNAASARVNGFEIEATARPVTGLALNAGYGFQSSKYTDFPDASVPFPVNRGAPLDLTGQRLERAPRNTLNLSGTYEFALQGGTVSFNTDWRYSSRYRFHVWSDATNINPAPFLAGAAERALVRDSFSQKPLWLGDARVAYRFDASGLEIAGWVKNLTDRAYRTNSFGMFFNRSISIYPGERRTYGLSAAYRF</sequence>
<accession>A0A2T5G0R7</accession>
<dbReference type="Pfam" id="PF00593">
    <property type="entry name" value="TonB_dep_Rec_b-barrel"/>
    <property type="match status" value="1"/>
</dbReference>
<keyword evidence="5 11" id="KW-0812">Transmembrane</keyword>
<comment type="caution">
    <text evidence="15">The sequence shown here is derived from an EMBL/GenBank/DDBJ whole genome shotgun (WGS) entry which is preliminary data.</text>
</comment>
<organism evidence="15 16">
    <name type="scientific">Sphingomonas oleivorans</name>
    <dbReference type="NCBI Taxonomy" id="1735121"/>
    <lineage>
        <taxon>Bacteria</taxon>
        <taxon>Pseudomonadati</taxon>
        <taxon>Pseudomonadota</taxon>
        <taxon>Alphaproteobacteria</taxon>
        <taxon>Sphingomonadales</taxon>
        <taxon>Sphingomonadaceae</taxon>
        <taxon>Sphingomonas</taxon>
    </lineage>
</organism>
<keyword evidence="4" id="KW-0410">Iron transport</keyword>
<evidence type="ECO:0000256" key="4">
    <source>
        <dbReference type="ARBA" id="ARBA00022496"/>
    </source>
</evidence>
<comment type="subcellular location">
    <subcellularLocation>
        <location evidence="1 11">Cell outer membrane</location>
        <topology evidence="1 11">Multi-pass membrane protein</topology>
    </subcellularLocation>
</comment>
<dbReference type="CDD" id="cd01347">
    <property type="entry name" value="ligand_gated_channel"/>
    <property type="match status" value="1"/>
</dbReference>
<evidence type="ECO:0000256" key="1">
    <source>
        <dbReference type="ARBA" id="ARBA00004571"/>
    </source>
</evidence>
<dbReference type="InterPro" id="IPR036942">
    <property type="entry name" value="Beta-barrel_TonB_sf"/>
</dbReference>
<evidence type="ECO:0000256" key="3">
    <source>
        <dbReference type="ARBA" id="ARBA00022452"/>
    </source>
</evidence>
<keyword evidence="8 12" id="KW-0798">TonB box</keyword>
<keyword evidence="3 11" id="KW-1134">Transmembrane beta strand</keyword>
<evidence type="ECO:0000256" key="12">
    <source>
        <dbReference type="RuleBase" id="RU003357"/>
    </source>
</evidence>
<reference evidence="15 16" key="1">
    <citation type="submission" date="2017-09" db="EMBL/GenBank/DDBJ databases">
        <title>Sphingomonas panjinensis sp.nov., isolated from oil-contaminated soil.</title>
        <authorList>
            <person name="Wang L."/>
            <person name="Chen L."/>
        </authorList>
    </citation>
    <scope>NUCLEOTIDE SEQUENCE [LARGE SCALE GENOMIC DNA]</scope>
    <source>
        <strain evidence="15 16">FW-11</strain>
    </source>
</reference>
<keyword evidence="10 11" id="KW-0998">Cell outer membrane</keyword>
<feature type="domain" description="TonB-dependent receptor-like beta-barrel" evidence="13">
    <location>
        <begin position="313"/>
        <end position="773"/>
    </location>
</feature>
<dbReference type="PANTHER" id="PTHR32552:SF81">
    <property type="entry name" value="TONB-DEPENDENT OUTER MEMBRANE RECEPTOR"/>
    <property type="match status" value="1"/>
</dbReference>
<dbReference type="Gene3D" id="2.40.170.20">
    <property type="entry name" value="TonB-dependent receptor, beta-barrel domain"/>
    <property type="match status" value="1"/>
</dbReference>
<keyword evidence="9 11" id="KW-0472">Membrane</keyword>
<dbReference type="PANTHER" id="PTHR32552">
    <property type="entry name" value="FERRICHROME IRON RECEPTOR-RELATED"/>
    <property type="match status" value="1"/>
</dbReference>
<evidence type="ECO:0000313" key="15">
    <source>
        <dbReference type="EMBL" id="PTQ12738.1"/>
    </source>
</evidence>
<proteinExistence type="inferred from homology"/>
<evidence type="ECO:0000256" key="7">
    <source>
        <dbReference type="ARBA" id="ARBA00023065"/>
    </source>
</evidence>
<dbReference type="OrthoDB" id="127311at2"/>
<evidence type="ECO:0000256" key="2">
    <source>
        <dbReference type="ARBA" id="ARBA00022448"/>
    </source>
</evidence>
<evidence type="ECO:0000259" key="13">
    <source>
        <dbReference type="Pfam" id="PF00593"/>
    </source>
</evidence>
<dbReference type="InterPro" id="IPR012910">
    <property type="entry name" value="Plug_dom"/>
</dbReference>
<keyword evidence="15" id="KW-0675">Receptor</keyword>
<dbReference type="InterPro" id="IPR039426">
    <property type="entry name" value="TonB-dep_rcpt-like"/>
</dbReference>
<keyword evidence="7" id="KW-0406">Ion transport</keyword>
<evidence type="ECO:0000313" key="16">
    <source>
        <dbReference type="Proteomes" id="UP000244162"/>
    </source>
</evidence>
<comment type="similarity">
    <text evidence="11 12">Belongs to the TonB-dependent receptor family.</text>
</comment>
<dbReference type="AlphaFoldDB" id="A0A2T5G0R7"/>
<keyword evidence="16" id="KW-1185">Reference proteome</keyword>
<dbReference type="EMBL" id="NWBU01000004">
    <property type="protein sequence ID" value="PTQ12738.1"/>
    <property type="molecule type" value="Genomic_DNA"/>
</dbReference>
<evidence type="ECO:0000256" key="8">
    <source>
        <dbReference type="ARBA" id="ARBA00023077"/>
    </source>
</evidence>
<dbReference type="GO" id="GO:0006826">
    <property type="term" value="P:iron ion transport"/>
    <property type="evidence" value="ECO:0007669"/>
    <property type="project" value="UniProtKB-KW"/>
</dbReference>
<dbReference type="SUPFAM" id="SSF56935">
    <property type="entry name" value="Porins"/>
    <property type="match status" value="1"/>
</dbReference>
<evidence type="ECO:0000256" key="6">
    <source>
        <dbReference type="ARBA" id="ARBA00023004"/>
    </source>
</evidence>
<evidence type="ECO:0000256" key="11">
    <source>
        <dbReference type="PROSITE-ProRule" id="PRU01360"/>
    </source>
</evidence>
<dbReference type="PROSITE" id="PS52016">
    <property type="entry name" value="TONB_DEPENDENT_REC_3"/>
    <property type="match status" value="1"/>
</dbReference>
<evidence type="ECO:0000259" key="14">
    <source>
        <dbReference type="Pfam" id="PF07715"/>
    </source>
</evidence>
<evidence type="ECO:0000256" key="10">
    <source>
        <dbReference type="ARBA" id="ARBA00023237"/>
    </source>
</evidence>